<keyword evidence="1" id="KW-0472">Membrane</keyword>
<keyword evidence="1" id="KW-0812">Transmembrane</keyword>
<evidence type="ECO:0000313" key="2">
    <source>
        <dbReference type="EMBL" id="ATQ35591.1"/>
    </source>
</evidence>
<accession>A0A3S5Y0G1</accession>
<keyword evidence="3" id="KW-1185">Reference proteome</keyword>
<dbReference type="Proteomes" id="UP000232226">
    <property type="component" value="Chromosome"/>
</dbReference>
<dbReference type="AlphaFoldDB" id="A0A3S5Y0G1"/>
<gene>
    <name evidence="2" type="ORF">CS528_02355</name>
</gene>
<evidence type="ECO:0000256" key="1">
    <source>
        <dbReference type="SAM" id="Phobius"/>
    </source>
</evidence>
<feature type="transmembrane region" description="Helical" evidence="1">
    <location>
        <begin position="12"/>
        <end position="34"/>
    </location>
</feature>
<keyword evidence="1" id="KW-1133">Transmembrane helix</keyword>
<proteinExistence type="predicted"/>
<feature type="transmembrane region" description="Helical" evidence="1">
    <location>
        <begin position="78"/>
        <end position="96"/>
    </location>
</feature>
<sequence>MKKVLKNFKAEVLTWKFLFYVLYILFFIYSISLRSFFTEFFYALFSANLAILFLIQMFNSFKAFYNKEKLKFNLIDTLARILWASLLMHELVQIIIHNNINQFTALYWNNFIFSVSLTFIASIFFFIFFLFNLGVINLLKDYKFKIAFTKFFVSSKEFIKNDINVVIKMISKSIYRIKSFIFKIRFMLQLFLNKILLISNHVCLNPPTKNLQLI</sequence>
<name>A0A3S5Y0G1_9MOLU</name>
<dbReference type="KEGG" id="ment:CS528_02355"/>
<reference evidence="2 3" key="1">
    <citation type="submission" date="2017-10" db="EMBL/GenBank/DDBJ databases">
        <title>Complete Genome Sequence of Mesoplasma entomophilum.</title>
        <authorList>
            <person name="Knight T.F."/>
            <person name="Citino T."/>
            <person name="Rubinstein R."/>
            <person name="Neuschaefer Z."/>
        </authorList>
    </citation>
    <scope>NUCLEOTIDE SEQUENCE [LARGE SCALE GENOMIC DNA]</scope>
    <source>
        <strain evidence="2 3">TAC</strain>
    </source>
</reference>
<organism evidence="2 3">
    <name type="scientific">Mesoplasma entomophilum</name>
    <dbReference type="NCBI Taxonomy" id="2149"/>
    <lineage>
        <taxon>Bacteria</taxon>
        <taxon>Bacillati</taxon>
        <taxon>Mycoplasmatota</taxon>
        <taxon>Mollicutes</taxon>
        <taxon>Entomoplasmatales</taxon>
        <taxon>Entomoplasmataceae</taxon>
        <taxon>Mesoplasma</taxon>
    </lineage>
</organism>
<feature type="transmembrane region" description="Helical" evidence="1">
    <location>
        <begin position="111"/>
        <end position="135"/>
    </location>
</feature>
<dbReference type="EMBL" id="CP024411">
    <property type="protein sequence ID" value="ATQ35591.1"/>
    <property type="molecule type" value="Genomic_DNA"/>
</dbReference>
<dbReference type="RefSeq" id="WP_099651268.1">
    <property type="nucleotide sequence ID" value="NZ_CP024411.1"/>
</dbReference>
<feature type="transmembrane region" description="Helical" evidence="1">
    <location>
        <begin position="40"/>
        <end position="58"/>
    </location>
</feature>
<protein>
    <submittedName>
        <fullName evidence="2">Uncharacterized protein</fullName>
    </submittedName>
</protein>
<evidence type="ECO:0000313" key="3">
    <source>
        <dbReference type="Proteomes" id="UP000232226"/>
    </source>
</evidence>